<dbReference type="SUPFAM" id="SSF54373">
    <property type="entry name" value="FAD-linked reductases, C-terminal domain"/>
    <property type="match status" value="1"/>
</dbReference>
<evidence type="ECO:0000256" key="4">
    <source>
        <dbReference type="ARBA" id="ARBA00022827"/>
    </source>
</evidence>
<keyword evidence="3 6" id="KW-0285">Flavoprotein</keyword>
<evidence type="ECO:0000256" key="1">
    <source>
        <dbReference type="ARBA" id="ARBA00001974"/>
    </source>
</evidence>
<evidence type="ECO:0000256" key="2">
    <source>
        <dbReference type="ARBA" id="ARBA00010790"/>
    </source>
</evidence>
<feature type="domain" description="Glucose-methanol-choline oxidoreductase N-terminal" evidence="7">
    <location>
        <begin position="82"/>
        <end position="105"/>
    </location>
</feature>
<dbReference type="PIRSF" id="PIRSF000137">
    <property type="entry name" value="Alcohol_oxidase"/>
    <property type="match status" value="1"/>
</dbReference>
<organism evidence="9 10">
    <name type="scientific">Vibrio nigripulchritudo SOn1</name>
    <dbReference type="NCBI Taxonomy" id="1238450"/>
    <lineage>
        <taxon>Bacteria</taxon>
        <taxon>Pseudomonadati</taxon>
        <taxon>Pseudomonadota</taxon>
        <taxon>Gammaproteobacteria</taxon>
        <taxon>Vibrionales</taxon>
        <taxon>Vibrionaceae</taxon>
        <taxon>Vibrio</taxon>
    </lineage>
</organism>
<evidence type="ECO:0000256" key="3">
    <source>
        <dbReference type="ARBA" id="ARBA00022630"/>
    </source>
</evidence>
<comment type="caution">
    <text evidence="9">The sequence shown here is derived from an EMBL/GenBank/DDBJ whole genome shotgun (WGS) entry which is preliminary data.</text>
</comment>
<name>A0AAV2VTX5_9VIBR</name>
<reference evidence="9 10" key="1">
    <citation type="journal article" date="2013" name="ISME J.">
        <title>Comparative genomics of pathogenic lineages of Vibrio nigripulchritudo identifies virulence-associated traits.</title>
        <authorList>
            <person name="Goudenege D."/>
            <person name="Labreuche Y."/>
            <person name="Krin E."/>
            <person name="Ansquer D."/>
            <person name="Mangenot S."/>
            <person name="Calteau A."/>
            <person name="Medigue C."/>
            <person name="Mazel D."/>
            <person name="Polz M.F."/>
            <person name="Le Roux F."/>
        </authorList>
    </citation>
    <scope>NUCLEOTIDE SEQUENCE [LARGE SCALE GENOMIC DNA]</scope>
    <source>
        <strain evidence="9 10">SOn1</strain>
    </source>
</reference>
<evidence type="ECO:0000256" key="6">
    <source>
        <dbReference type="RuleBase" id="RU003968"/>
    </source>
</evidence>
<feature type="binding site" evidence="5">
    <location>
        <position position="218"/>
    </location>
    <ligand>
        <name>FAD</name>
        <dbReference type="ChEBI" id="CHEBI:57692"/>
    </ligand>
</feature>
<dbReference type="EC" id="1.1.99.1" evidence="9"/>
<protein>
    <submittedName>
        <fullName evidence="9">GMC-type oxidoreductase</fullName>
        <ecNumber evidence="9">1.1.99.1</ecNumber>
    </submittedName>
</protein>
<dbReference type="Pfam" id="PF05199">
    <property type="entry name" value="GMC_oxred_C"/>
    <property type="match status" value="1"/>
</dbReference>
<dbReference type="Gene3D" id="3.30.560.10">
    <property type="entry name" value="Glucose Oxidase, domain 3"/>
    <property type="match status" value="1"/>
</dbReference>
<dbReference type="GO" id="GO:0008812">
    <property type="term" value="F:choline dehydrogenase activity"/>
    <property type="evidence" value="ECO:0007669"/>
    <property type="project" value="UniProtKB-EC"/>
</dbReference>
<feature type="binding site" evidence="5">
    <location>
        <position position="88"/>
    </location>
    <ligand>
        <name>FAD</name>
        <dbReference type="ChEBI" id="CHEBI:57692"/>
    </ligand>
</feature>
<evidence type="ECO:0000259" key="7">
    <source>
        <dbReference type="PROSITE" id="PS00623"/>
    </source>
</evidence>
<dbReference type="InterPro" id="IPR012132">
    <property type="entry name" value="GMC_OxRdtase"/>
</dbReference>
<dbReference type="EMBL" id="CAOF01000133">
    <property type="protein sequence ID" value="CCO47874.1"/>
    <property type="molecule type" value="Genomic_DNA"/>
</dbReference>
<comment type="similarity">
    <text evidence="2 6">Belongs to the GMC oxidoreductase family.</text>
</comment>
<proteinExistence type="inferred from homology"/>
<dbReference type="AlphaFoldDB" id="A0AAV2VTX5"/>
<feature type="domain" description="Glucose-methanol-choline oxidoreductase N-terminal" evidence="8">
    <location>
        <begin position="256"/>
        <end position="270"/>
    </location>
</feature>
<dbReference type="PANTHER" id="PTHR11552:SF147">
    <property type="entry name" value="CHOLINE DEHYDROGENASE, MITOCHONDRIAL"/>
    <property type="match status" value="1"/>
</dbReference>
<feature type="binding site" evidence="5">
    <location>
        <position position="84"/>
    </location>
    <ligand>
        <name>FAD</name>
        <dbReference type="ChEBI" id="CHEBI:57692"/>
    </ligand>
</feature>
<dbReference type="SUPFAM" id="SSF51905">
    <property type="entry name" value="FAD/NAD(P)-binding domain"/>
    <property type="match status" value="1"/>
</dbReference>
<evidence type="ECO:0000313" key="10">
    <source>
        <dbReference type="Proteomes" id="UP000018211"/>
    </source>
</evidence>
<evidence type="ECO:0000259" key="8">
    <source>
        <dbReference type="PROSITE" id="PS00624"/>
    </source>
</evidence>
<dbReference type="Proteomes" id="UP000018211">
    <property type="component" value="Unassembled WGS sequence"/>
</dbReference>
<dbReference type="RefSeq" id="WP_022612538.1">
    <property type="nucleotide sequence ID" value="NZ_LK391965.1"/>
</dbReference>
<dbReference type="Gene3D" id="3.50.50.60">
    <property type="entry name" value="FAD/NAD(P)-binding domain"/>
    <property type="match status" value="1"/>
</dbReference>
<dbReference type="PROSITE" id="PS00623">
    <property type="entry name" value="GMC_OXRED_1"/>
    <property type="match status" value="1"/>
</dbReference>
<dbReference type="PROSITE" id="PS00624">
    <property type="entry name" value="GMC_OXRED_2"/>
    <property type="match status" value="1"/>
</dbReference>
<dbReference type="GO" id="GO:0050660">
    <property type="term" value="F:flavin adenine dinucleotide binding"/>
    <property type="evidence" value="ECO:0007669"/>
    <property type="project" value="InterPro"/>
</dbReference>
<dbReference type="Pfam" id="PF00732">
    <property type="entry name" value="GMC_oxred_N"/>
    <property type="match status" value="1"/>
</dbReference>
<comment type="cofactor">
    <cofactor evidence="1 5">
        <name>FAD</name>
        <dbReference type="ChEBI" id="CHEBI:57692"/>
    </cofactor>
</comment>
<accession>A0AAV2VTX5</accession>
<keyword evidence="9" id="KW-0560">Oxidoreductase</keyword>
<evidence type="ECO:0000313" key="9">
    <source>
        <dbReference type="EMBL" id="CCO47874.1"/>
    </source>
</evidence>
<gene>
    <name evidence="9" type="ORF">VIBNISOn1_410026</name>
</gene>
<dbReference type="PANTHER" id="PTHR11552">
    <property type="entry name" value="GLUCOSE-METHANOL-CHOLINE GMC OXIDOREDUCTASE"/>
    <property type="match status" value="1"/>
</dbReference>
<dbReference type="InterPro" id="IPR036188">
    <property type="entry name" value="FAD/NAD-bd_sf"/>
</dbReference>
<sequence>MNSSEYDFVVVGAGSAGCVVAGRLSEAGYNVLLLEAGGADKSPWIHIPLGYAKLYNNPKLNWCYESEPEPELYGRRLHQPRGKVLGGTGSINGMIYVRGQPDDFNEWQKHGCEGWSYEDVLPYFKKSQHQVRGASHYHGEGGPVWVSDLPSRHPLADAFSLASAHLGSNLNDDFNGETQLGTGYVQVTTKHSKRWSTAAAYLRSSFSNNITVAKNALVERVDLDDMQSRAVGVTYRNKENHILTATASKEVILCGGTFNSPKILELSGIGDPKILNKHNIPVARALKGVGLNLQDHFGVGLEFKSNSRDTVNDLANSLVKRTLAMMQYLLFKSGPMASNGNYSNTFISTTGDDEHPDMMVTFMAWCTGEDLQPRPFSGFTILAEHIKPESRGTVHITCDDPDTPPAIQFNFLSTDNDKKAAIAGVKFAQKIADTKPMSDFISGVVSPKSQCVTDEQWLEHCRMTGLSLLHPVGTCKMGPSSDPLAVVDPELCVHGVDRLRVIDASIMPTIVSANTNAASIMIGEKGAEHILERWQGKQA</sequence>
<dbReference type="InterPro" id="IPR000172">
    <property type="entry name" value="GMC_OxRdtase_N"/>
</dbReference>
<keyword evidence="4 5" id="KW-0274">FAD</keyword>
<evidence type="ECO:0000256" key="5">
    <source>
        <dbReference type="PIRSR" id="PIRSR000137-2"/>
    </source>
</evidence>
<dbReference type="InterPro" id="IPR007867">
    <property type="entry name" value="GMC_OxRtase_C"/>
</dbReference>